<feature type="region of interest" description="Disordered" evidence="1">
    <location>
        <begin position="34"/>
        <end position="54"/>
    </location>
</feature>
<dbReference type="Proteomes" id="UP000054217">
    <property type="component" value="Unassembled WGS sequence"/>
</dbReference>
<keyword evidence="3" id="KW-1185">Reference proteome</keyword>
<dbReference type="InParanoid" id="A0A0C3JZ49"/>
<evidence type="ECO:0000313" key="3">
    <source>
        <dbReference type="Proteomes" id="UP000054217"/>
    </source>
</evidence>
<protein>
    <submittedName>
        <fullName evidence="2">Uncharacterized protein</fullName>
    </submittedName>
</protein>
<evidence type="ECO:0000256" key="1">
    <source>
        <dbReference type="SAM" id="MobiDB-lite"/>
    </source>
</evidence>
<evidence type="ECO:0000313" key="2">
    <source>
        <dbReference type="EMBL" id="KIO14423.1"/>
    </source>
</evidence>
<sequence length="98" mass="10722">MVCTGENLSFPVTNDVVISVYETHLTLVLLSGCEHGSTGRGVSHSSPSSEPRKRRYYTPARHVTLDGRAVGSLSQSPTRRSRRLLSRGLVINAEEEVV</sequence>
<dbReference type="EMBL" id="KN831945">
    <property type="protein sequence ID" value="KIO14423.1"/>
    <property type="molecule type" value="Genomic_DNA"/>
</dbReference>
<reference evidence="3" key="2">
    <citation type="submission" date="2015-01" db="EMBL/GenBank/DDBJ databases">
        <title>Evolutionary Origins and Diversification of the Mycorrhizal Mutualists.</title>
        <authorList>
            <consortium name="DOE Joint Genome Institute"/>
            <consortium name="Mycorrhizal Genomics Consortium"/>
            <person name="Kohler A."/>
            <person name="Kuo A."/>
            <person name="Nagy L.G."/>
            <person name="Floudas D."/>
            <person name="Copeland A."/>
            <person name="Barry K.W."/>
            <person name="Cichocki N."/>
            <person name="Veneault-Fourrey C."/>
            <person name="LaButti K."/>
            <person name="Lindquist E.A."/>
            <person name="Lipzen A."/>
            <person name="Lundell T."/>
            <person name="Morin E."/>
            <person name="Murat C."/>
            <person name="Riley R."/>
            <person name="Ohm R."/>
            <person name="Sun H."/>
            <person name="Tunlid A."/>
            <person name="Henrissat B."/>
            <person name="Grigoriev I.V."/>
            <person name="Hibbett D.S."/>
            <person name="Martin F."/>
        </authorList>
    </citation>
    <scope>NUCLEOTIDE SEQUENCE [LARGE SCALE GENOMIC DNA]</scope>
    <source>
        <strain evidence="3">Marx 270</strain>
    </source>
</reference>
<organism evidence="2 3">
    <name type="scientific">Pisolithus tinctorius Marx 270</name>
    <dbReference type="NCBI Taxonomy" id="870435"/>
    <lineage>
        <taxon>Eukaryota</taxon>
        <taxon>Fungi</taxon>
        <taxon>Dikarya</taxon>
        <taxon>Basidiomycota</taxon>
        <taxon>Agaricomycotina</taxon>
        <taxon>Agaricomycetes</taxon>
        <taxon>Agaricomycetidae</taxon>
        <taxon>Boletales</taxon>
        <taxon>Sclerodermatineae</taxon>
        <taxon>Pisolithaceae</taxon>
        <taxon>Pisolithus</taxon>
    </lineage>
</organism>
<name>A0A0C3JZ49_PISTI</name>
<reference evidence="2 3" key="1">
    <citation type="submission" date="2014-04" db="EMBL/GenBank/DDBJ databases">
        <authorList>
            <consortium name="DOE Joint Genome Institute"/>
            <person name="Kuo A."/>
            <person name="Kohler A."/>
            <person name="Costa M.D."/>
            <person name="Nagy L.G."/>
            <person name="Floudas D."/>
            <person name="Copeland A."/>
            <person name="Barry K.W."/>
            <person name="Cichocki N."/>
            <person name="Veneault-Fourrey C."/>
            <person name="LaButti K."/>
            <person name="Lindquist E.A."/>
            <person name="Lipzen A."/>
            <person name="Lundell T."/>
            <person name="Morin E."/>
            <person name="Murat C."/>
            <person name="Sun H."/>
            <person name="Tunlid A."/>
            <person name="Henrissat B."/>
            <person name="Grigoriev I.V."/>
            <person name="Hibbett D.S."/>
            <person name="Martin F."/>
            <person name="Nordberg H.P."/>
            <person name="Cantor M.N."/>
            <person name="Hua S.X."/>
        </authorList>
    </citation>
    <scope>NUCLEOTIDE SEQUENCE [LARGE SCALE GENOMIC DNA]</scope>
    <source>
        <strain evidence="2 3">Marx 270</strain>
    </source>
</reference>
<proteinExistence type="predicted"/>
<gene>
    <name evidence="2" type="ORF">M404DRAFT_992677</name>
</gene>
<dbReference type="HOGENOM" id="CLU_2334503_0_0_1"/>
<accession>A0A0C3JZ49</accession>
<dbReference type="AlphaFoldDB" id="A0A0C3JZ49"/>